<feature type="region of interest" description="Disordered" evidence="1">
    <location>
        <begin position="50"/>
        <end position="75"/>
    </location>
</feature>
<evidence type="ECO:0000256" key="1">
    <source>
        <dbReference type="SAM" id="MobiDB-lite"/>
    </source>
</evidence>
<dbReference type="EMBL" id="KE524778">
    <property type="protein sequence ID" value="KFB36410.1"/>
    <property type="molecule type" value="Genomic_DNA"/>
</dbReference>
<accession>A0A084VEL6</accession>
<feature type="chain" id="PRO_5010759817" evidence="2">
    <location>
        <begin position="26"/>
        <end position="83"/>
    </location>
</feature>
<gene>
    <name evidence="3" type="ORF">ZHAS_00003577</name>
</gene>
<sequence>MDGKEFLLIVSLDLLAAADTPSVQSYPMPATSSSDSDMFIFKIRQQKPSFEKNGSERDAACQKNERTGRECGSEPARELLIDY</sequence>
<dbReference type="EnsemblMetazoa" id="ASIC003577-RA">
    <property type="protein sequence ID" value="ASIC003577-PA"/>
    <property type="gene ID" value="ASIC003577"/>
</dbReference>
<evidence type="ECO:0000313" key="3">
    <source>
        <dbReference type="EMBL" id="KFB36410.1"/>
    </source>
</evidence>
<dbReference type="EMBL" id="ATLV01012280">
    <property type="status" value="NOT_ANNOTATED_CDS"/>
    <property type="molecule type" value="Genomic_DNA"/>
</dbReference>
<name>A0A084VEL6_ANOSI</name>
<dbReference type="VEuPathDB" id="VectorBase:ASIC003577"/>
<proteinExistence type="predicted"/>
<dbReference type="Proteomes" id="UP000030765">
    <property type="component" value="Unassembled WGS sequence"/>
</dbReference>
<protein>
    <submittedName>
        <fullName evidence="3 4">Aspartate-semialdehyde dehydrogenase</fullName>
    </submittedName>
</protein>
<dbReference type="AlphaFoldDB" id="A0A084VEL6"/>
<keyword evidence="5" id="KW-1185">Reference proteome</keyword>
<reference evidence="4" key="2">
    <citation type="submission" date="2020-05" db="UniProtKB">
        <authorList>
            <consortium name="EnsemblMetazoa"/>
        </authorList>
    </citation>
    <scope>IDENTIFICATION</scope>
</reference>
<reference evidence="3 5" key="1">
    <citation type="journal article" date="2014" name="BMC Genomics">
        <title>Genome sequence of Anopheles sinensis provides insight into genetics basis of mosquito competence for malaria parasites.</title>
        <authorList>
            <person name="Zhou D."/>
            <person name="Zhang D."/>
            <person name="Ding G."/>
            <person name="Shi L."/>
            <person name="Hou Q."/>
            <person name="Ye Y."/>
            <person name="Xu Y."/>
            <person name="Zhou H."/>
            <person name="Xiong C."/>
            <person name="Li S."/>
            <person name="Yu J."/>
            <person name="Hong S."/>
            <person name="Yu X."/>
            <person name="Zou P."/>
            <person name="Chen C."/>
            <person name="Chang X."/>
            <person name="Wang W."/>
            <person name="Lv Y."/>
            <person name="Sun Y."/>
            <person name="Ma L."/>
            <person name="Shen B."/>
            <person name="Zhu C."/>
        </authorList>
    </citation>
    <scope>NUCLEOTIDE SEQUENCE [LARGE SCALE GENOMIC DNA]</scope>
</reference>
<evidence type="ECO:0000256" key="2">
    <source>
        <dbReference type="SAM" id="SignalP"/>
    </source>
</evidence>
<feature type="signal peptide" evidence="2">
    <location>
        <begin position="1"/>
        <end position="25"/>
    </location>
</feature>
<evidence type="ECO:0000313" key="5">
    <source>
        <dbReference type="Proteomes" id="UP000030765"/>
    </source>
</evidence>
<organism evidence="3">
    <name type="scientific">Anopheles sinensis</name>
    <name type="common">Mosquito</name>
    <dbReference type="NCBI Taxonomy" id="74873"/>
    <lineage>
        <taxon>Eukaryota</taxon>
        <taxon>Metazoa</taxon>
        <taxon>Ecdysozoa</taxon>
        <taxon>Arthropoda</taxon>
        <taxon>Hexapoda</taxon>
        <taxon>Insecta</taxon>
        <taxon>Pterygota</taxon>
        <taxon>Neoptera</taxon>
        <taxon>Endopterygota</taxon>
        <taxon>Diptera</taxon>
        <taxon>Nematocera</taxon>
        <taxon>Culicoidea</taxon>
        <taxon>Culicidae</taxon>
        <taxon>Anophelinae</taxon>
        <taxon>Anopheles</taxon>
    </lineage>
</organism>
<evidence type="ECO:0000313" key="4">
    <source>
        <dbReference type="EnsemblMetazoa" id="ASIC003577-PA"/>
    </source>
</evidence>
<keyword evidence="2" id="KW-0732">Signal</keyword>